<dbReference type="GO" id="GO:0016887">
    <property type="term" value="F:ATP hydrolysis activity"/>
    <property type="evidence" value="ECO:0007669"/>
    <property type="project" value="InterPro"/>
</dbReference>
<feature type="domain" description="ATPase AAA-type core" evidence="1">
    <location>
        <begin position="1"/>
        <end position="61"/>
    </location>
</feature>
<accession>A0A849KV15</accession>
<protein>
    <submittedName>
        <fullName evidence="3">AAA family ATPase</fullName>
    </submittedName>
</protein>
<dbReference type="Pfam" id="PF14491">
    <property type="entry name" value="DUF4435"/>
    <property type="match status" value="1"/>
</dbReference>
<dbReference type="InterPro" id="IPR003959">
    <property type="entry name" value="ATPase_AAA_core"/>
</dbReference>
<dbReference type="RefSeq" id="WP_171316917.1">
    <property type="nucleotide sequence ID" value="NZ_JABFCY010000001.1"/>
</dbReference>
<dbReference type="SUPFAM" id="SSF52540">
    <property type="entry name" value="P-loop containing nucleoside triphosphate hydrolases"/>
    <property type="match status" value="1"/>
</dbReference>
<sequence>MSDGERIMLYLLGSILLAPDNSVIIIDEPELHLHKAILARFWDTLEAERSDCAFVYITHDLDFVAARPTATKLAVYGYTPEPQWSLEEIVIDNDLPERLVNELVGSRQPVLFVEGRLNGVDASIYRAVYKDFLVEPIGGCQAVIHAVSTFRNKEKFHRLGQIYGCIDADARDEQDITSLDRINVKVLPVAEIENILLVGPVFLELAQALHFNNNDAAEKYNQLQAIIIAMAQQGLEDAAVRYVSRRLDSALKQLAPKSKSVEEMDELFQRSIQSLNLQQIADDYRTQLSGAIEAADIAGILSLYDNKGLLSEGARLLGLKGREELSEFVSRLLSTSEETRLLRILRDHLPPITLT</sequence>
<dbReference type="GO" id="GO:0005524">
    <property type="term" value="F:ATP binding"/>
    <property type="evidence" value="ECO:0007669"/>
    <property type="project" value="InterPro"/>
</dbReference>
<name>A0A849KV15_9HYPH</name>
<dbReference type="EMBL" id="JABFCY010000001">
    <property type="protein sequence ID" value="NNU59092.1"/>
    <property type="molecule type" value="Genomic_DNA"/>
</dbReference>
<evidence type="ECO:0000313" key="4">
    <source>
        <dbReference type="Proteomes" id="UP000574931"/>
    </source>
</evidence>
<gene>
    <name evidence="3" type="ORF">HKX02_02325</name>
</gene>
<dbReference type="InterPro" id="IPR029492">
    <property type="entry name" value="DUF4435"/>
</dbReference>
<dbReference type="Gene3D" id="3.40.50.300">
    <property type="entry name" value="P-loop containing nucleotide triphosphate hydrolases"/>
    <property type="match status" value="1"/>
</dbReference>
<evidence type="ECO:0000259" key="1">
    <source>
        <dbReference type="Pfam" id="PF13304"/>
    </source>
</evidence>
<dbReference type="InterPro" id="IPR027417">
    <property type="entry name" value="P-loop_NTPase"/>
</dbReference>
<organism evidence="3 4">
    <name type="scientific">Ochrobactrum soli</name>
    <dbReference type="NCBI Taxonomy" id="2448455"/>
    <lineage>
        <taxon>Bacteria</taxon>
        <taxon>Pseudomonadati</taxon>
        <taxon>Pseudomonadota</taxon>
        <taxon>Alphaproteobacteria</taxon>
        <taxon>Hyphomicrobiales</taxon>
        <taxon>Brucellaceae</taxon>
        <taxon>Brucella/Ochrobactrum group</taxon>
        <taxon>Ochrobactrum</taxon>
    </lineage>
</organism>
<proteinExistence type="predicted"/>
<dbReference type="Pfam" id="PF13304">
    <property type="entry name" value="AAA_21"/>
    <property type="match status" value="1"/>
</dbReference>
<dbReference type="Proteomes" id="UP000574931">
    <property type="component" value="Unassembled WGS sequence"/>
</dbReference>
<evidence type="ECO:0000259" key="2">
    <source>
        <dbReference type="Pfam" id="PF14491"/>
    </source>
</evidence>
<comment type="caution">
    <text evidence="3">The sequence shown here is derived from an EMBL/GenBank/DDBJ whole genome shotgun (WGS) entry which is preliminary data.</text>
</comment>
<dbReference type="AlphaFoldDB" id="A0A849KV15"/>
<reference evidence="3 4" key="1">
    <citation type="submission" date="2020-05" db="EMBL/GenBank/DDBJ databases">
        <title>Draft Genome Sequence of Ochrobactrum soli Isolated from Stable Fly Gut.</title>
        <authorList>
            <person name="Pileggi M.T."/>
            <person name="Vazhakkala L.J."/>
            <person name="Wong C.N."/>
        </authorList>
    </citation>
    <scope>NUCLEOTIDE SEQUENCE [LARGE SCALE GENOMIC DNA]</scope>
    <source>
        <strain evidence="3 4">MTP-C0764</strain>
    </source>
</reference>
<feature type="domain" description="DUF4435" evidence="2">
    <location>
        <begin position="107"/>
        <end position="340"/>
    </location>
</feature>
<evidence type="ECO:0000313" key="3">
    <source>
        <dbReference type="EMBL" id="NNU59092.1"/>
    </source>
</evidence>
<keyword evidence="4" id="KW-1185">Reference proteome</keyword>